<accession>A0ABP7SCP0</accession>
<keyword evidence="2" id="KW-1185">Reference proteome</keyword>
<sequence length="71" mass="7597">MSAKVEDGLAGTADPVLLGVGEPVQARSLGDRLELFTDQEPVGQVRGMFTVAAATKPWSGWAPKRKWSDRG</sequence>
<gene>
    <name evidence="1" type="ORF">GCM10022232_58480</name>
</gene>
<reference evidence="2" key="1">
    <citation type="journal article" date="2019" name="Int. J. Syst. Evol. Microbiol.">
        <title>The Global Catalogue of Microorganisms (GCM) 10K type strain sequencing project: providing services to taxonomists for standard genome sequencing and annotation.</title>
        <authorList>
            <consortium name="The Broad Institute Genomics Platform"/>
            <consortium name="The Broad Institute Genome Sequencing Center for Infectious Disease"/>
            <person name="Wu L."/>
            <person name="Ma J."/>
        </authorList>
    </citation>
    <scope>NUCLEOTIDE SEQUENCE [LARGE SCALE GENOMIC DNA]</scope>
    <source>
        <strain evidence="2">JCM 16924</strain>
    </source>
</reference>
<protein>
    <submittedName>
        <fullName evidence="1">Uncharacterized protein</fullName>
    </submittedName>
</protein>
<evidence type="ECO:0000313" key="1">
    <source>
        <dbReference type="EMBL" id="GAA4009918.1"/>
    </source>
</evidence>
<proteinExistence type="predicted"/>
<dbReference type="Proteomes" id="UP001500456">
    <property type="component" value="Unassembled WGS sequence"/>
</dbReference>
<organism evidence="1 2">
    <name type="scientific">Streptomyces plumbiresistens</name>
    <dbReference type="NCBI Taxonomy" id="511811"/>
    <lineage>
        <taxon>Bacteria</taxon>
        <taxon>Bacillati</taxon>
        <taxon>Actinomycetota</taxon>
        <taxon>Actinomycetes</taxon>
        <taxon>Kitasatosporales</taxon>
        <taxon>Streptomycetaceae</taxon>
        <taxon>Streptomyces</taxon>
    </lineage>
</organism>
<dbReference type="EMBL" id="BAAAZX010000018">
    <property type="protein sequence ID" value="GAA4009918.1"/>
    <property type="molecule type" value="Genomic_DNA"/>
</dbReference>
<name>A0ABP7SCP0_9ACTN</name>
<comment type="caution">
    <text evidence="1">The sequence shown here is derived from an EMBL/GenBank/DDBJ whole genome shotgun (WGS) entry which is preliminary data.</text>
</comment>
<evidence type="ECO:0000313" key="2">
    <source>
        <dbReference type="Proteomes" id="UP001500456"/>
    </source>
</evidence>